<reference evidence="8 9" key="1">
    <citation type="submission" date="2021-01" db="EMBL/GenBank/DDBJ databases">
        <title>Actinoplanes sp. nov. LDG1-01 isolated from lichen.</title>
        <authorList>
            <person name="Saeng-In P."/>
            <person name="Phongsopitanun W."/>
            <person name="Kanchanasin P."/>
            <person name="Yuki M."/>
            <person name="Kudo T."/>
            <person name="Ohkuma M."/>
            <person name="Tanasupawat S."/>
        </authorList>
    </citation>
    <scope>NUCLEOTIDE SEQUENCE [LARGE SCALE GENOMIC DNA]</scope>
    <source>
        <strain evidence="8 9">LDG1-01</strain>
    </source>
</reference>
<evidence type="ECO:0000256" key="5">
    <source>
        <dbReference type="PROSITE-ProRule" id="PRU10141"/>
    </source>
</evidence>
<evidence type="ECO:0000313" key="8">
    <source>
        <dbReference type="EMBL" id="MBL7252932.1"/>
    </source>
</evidence>
<accession>A0ABS1VE31</accession>
<dbReference type="PROSITE" id="PS00108">
    <property type="entry name" value="PROTEIN_KINASE_ST"/>
    <property type="match status" value="1"/>
</dbReference>
<dbReference type="PANTHER" id="PTHR43289">
    <property type="entry name" value="MITOGEN-ACTIVATED PROTEIN KINASE KINASE KINASE 20-RELATED"/>
    <property type="match status" value="1"/>
</dbReference>
<name>A0ABS1VE31_9ACTN</name>
<dbReference type="PROSITE" id="PS00107">
    <property type="entry name" value="PROTEIN_KINASE_ATP"/>
    <property type="match status" value="1"/>
</dbReference>
<evidence type="ECO:0000256" key="3">
    <source>
        <dbReference type="ARBA" id="ARBA00022777"/>
    </source>
</evidence>
<protein>
    <submittedName>
        <fullName evidence="8">Serine/threonine protein kinase</fullName>
    </submittedName>
</protein>
<evidence type="ECO:0000256" key="6">
    <source>
        <dbReference type="SAM" id="MobiDB-lite"/>
    </source>
</evidence>
<keyword evidence="1" id="KW-0808">Transferase</keyword>
<dbReference type="CDD" id="cd14014">
    <property type="entry name" value="STKc_PknB_like"/>
    <property type="match status" value="1"/>
</dbReference>
<dbReference type="PANTHER" id="PTHR43289:SF34">
    <property type="entry name" value="SERINE_THREONINE-PROTEIN KINASE YBDM-RELATED"/>
    <property type="match status" value="1"/>
</dbReference>
<evidence type="ECO:0000256" key="1">
    <source>
        <dbReference type="ARBA" id="ARBA00022679"/>
    </source>
</evidence>
<gene>
    <name evidence="8" type="ORF">JKJ07_01265</name>
</gene>
<proteinExistence type="predicted"/>
<dbReference type="InterPro" id="IPR011009">
    <property type="entry name" value="Kinase-like_dom_sf"/>
</dbReference>
<dbReference type="SUPFAM" id="SSF56112">
    <property type="entry name" value="Protein kinase-like (PK-like)"/>
    <property type="match status" value="1"/>
</dbReference>
<feature type="compositionally biased region" description="Basic and acidic residues" evidence="6">
    <location>
        <begin position="331"/>
        <end position="344"/>
    </location>
</feature>
<keyword evidence="9" id="KW-1185">Reference proteome</keyword>
<dbReference type="InterPro" id="IPR008271">
    <property type="entry name" value="Ser/Thr_kinase_AS"/>
</dbReference>
<feature type="compositionally biased region" description="Low complexity" evidence="6">
    <location>
        <begin position="388"/>
        <end position="399"/>
    </location>
</feature>
<organism evidence="8 9">
    <name type="scientific">Paractinoplanes lichenicola</name>
    <dbReference type="NCBI Taxonomy" id="2802976"/>
    <lineage>
        <taxon>Bacteria</taxon>
        <taxon>Bacillati</taxon>
        <taxon>Actinomycetota</taxon>
        <taxon>Actinomycetes</taxon>
        <taxon>Micromonosporales</taxon>
        <taxon>Micromonosporaceae</taxon>
        <taxon>Paractinoplanes</taxon>
    </lineage>
</organism>
<dbReference type="GO" id="GO:0004674">
    <property type="term" value="F:protein serine/threonine kinase activity"/>
    <property type="evidence" value="ECO:0007669"/>
    <property type="project" value="UniProtKB-KW"/>
</dbReference>
<dbReference type="Gene3D" id="3.30.200.20">
    <property type="entry name" value="Phosphorylase Kinase, domain 1"/>
    <property type="match status" value="1"/>
</dbReference>
<keyword evidence="4 5" id="KW-0067">ATP-binding</keyword>
<dbReference type="Proteomes" id="UP000598996">
    <property type="component" value="Unassembled WGS sequence"/>
</dbReference>
<sequence>MPSRPLRPGDPRRLGDYHLLARLGEGGMGTVYLGRAPDGQPVAVKVIRPEFADDDEFRARFRSEVNRAREVPSFCTAAVLAADSDSDAPYLVVEYVDGPSLQEMIDERGPMAPGDLHSVAVGVAAALTAIHGAGVIHRDLKPANVLLSLGLPKVIDFGIARALGGSTHYTRPGDWMGTVGYMAPERLDSSLGPDSPAADIFAWGAVIAFAGTGRAPFGGDTPAAVVTQVLTQPPNLYGLPASLADLIAEALDKDPGKRPTSNELLQRLLLVQTPTLLTVDAPSPIAAEPVLPALQDRRSAGRFDARDLLEQIIAENPSQPPFVAAPMSPSADRRLGPARRDRSHSGPNRRHASGKPNRGRSRRIVLGAAILLLSAGTGVALASAQNPGNNSSTGATTTTDLHPDAASPVAERRGPSFSDPLTAPNRFHESAADGGSCTFRNSRLHVRVAGRSTYQCPGPTDEFSGDQTITVNLSLLGNDSCAMVWFRHHETRGYQLTACADTLELEERNGAVLTSLGRTSAVPLTPNAPHNLSITISAMHATVSVDNNPAVQASVADPGLASGQVQLGVFNNDPVKPAEVSFADMEVRSN</sequence>
<evidence type="ECO:0000259" key="7">
    <source>
        <dbReference type="PROSITE" id="PS50011"/>
    </source>
</evidence>
<evidence type="ECO:0000313" key="9">
    <source>
        <dbReference type="Proteomes" id="UP000598996"/>
    </source>
</evidence>
<evidence type="ECO:0000256" key="2">
    <source>
        <dbReference type="ARBA" id="ARBA00022741"/>
    </source>
</evidence>
<keyword evidence="8" id="KW-0723">Serine/threonine-protein kinase</keyword>
<dbReference type="Gene3D" id="1.10.510.10">
    <property type="entry name" value="Transferase(Phosphotransferase) domain 1"/>
    <property type="match status" value="1"/>
</dbReference>
<feature type="region of interest" description="Disordered" evidence="6">
    <location>
        <begin position="384"/>
        <end position="421"/>
    </location>
</feature>
<keyword evidence="3 8" id="KW-0418">Kinase</keyword>
<feature type="compositionally biased region" description="Basic residues" evidence="6">
    <location>
        <begin position="347"/>
        <end position="361"/>
    </location>
</feature>
<dbReference type="PROSITE" id="PS50011">
    <property type="entry name" value="PROTEIN_KINASE_DOM"/>
    <property type="match status" value="1"/>
</dbReference>
<dbReference type="Gene3D" id="2.60.120.560">
    <property type="entry name" value="Exo-inulinase, domain 1"/>
    <property type="match status" value="1"/>
</dbReference>
<feature type="region of interest" description="Disordered" evidence="6">
    <location>
        <begin position="314"/>
        <end position="361"/>
    </location>
</feature>
<dbReference type="EMBL" id="JAENHO010000001">
    <property type="protein sequence ID" value="MBL7252932.1"/>
    <property type="molecule type" value="Genomic_DNA"/>
</dbReference>
<evidence type="ECO:0000256" key="4">
    <source>
        <dbReference type="ARBA" id="ARBA00022840"/>
    </source>
</evidence>
<keyword evidence="2 5" id="KW-0547">Nucleotide-binding</keyword>
<feature type="binding site" evidence="5">
    <location>
        <position position="45"/>
    </location>
    <ligand>
        <name>ATP</name>
        <dbReference type="ChEBI" id="CHEBI:30616"/>
    </ligand>
</feature>
<feature type="domain" description="Protein kinase" evidence="7">
    <location>
        <begin position="17"/>
        <end position="276"/>
    </location>
</feature>
<dbReference type="InterPro" id="IPR017441">
    <property type="entry name" value="Protein_kinase_ATP_BS"/>
</dbReference>
<dbReference type="SMART" id="SM00220">
    <property type="entry name" value="S_TKc"/>
    <property type="match status" value="1"/>
</dbReference>
<dbReference type="Pfam" id="PF00069">
    <property type="entry name" value="Pkinase"/>
    <property type="match status" value="1"/>
</dbReference>
<comment type="caution">
    <text evidence="8">The sequence shown here is derived from an EMBL/GenBank/DDBJ whole genome shotgun (WGS) entry which is preliminary data.</text>
</comment>
<dbReference type="RefSeq" id="WP_202989278.1">
    <property type="nucleotide sequence ID" value="NZ_JAENHO010000001.1"/>
</dbReference>
<dbReference type="InterPro" id="IPR000719">
    <property type="entry name" value="Prot_kinase_dom"/>
</dbReference>